<gene>
    <name evidence="1" type="ORF">AZOBR_140197</name>
</gene>
<sequence>MINAQPTRRFEFLTRSTYER</sequence>
<evidence type="ECO:0000313" key="2">
    <source>
        <dbReference type="Proteomes" id="UP000007319"/>
    </source>
</evidence>
<dbReference type="EMBL" id="HE577327">
    <property type="protein sequence ID" value="CCC98467.1"/>
    <property type="molecule type" value="Genomic_DNA"/>
</dbReference>
<name>A0A9P1NMC5_9PROT</name>
<organism evidence="1 2">
    <name type="scientific">Azospirillum baldaniorum</name>
    <dbReference type="NCBI Taxonomy" id="1064539"/>
    <lineage>
        <taxon>Bacteria</taxon>
        <taxon>Pseudomonadati</taxon>
        <taxon>Pseudomonadota</taxon>
        <taxon>Alphaproteobacteria</taxon>
        <taxon>Rhodospirillales</taxon>
        <taxon>Azospirillaceae</taxon>
        <taxon>Azospirillum</taxon>
    </lineage>
</organism>
<reference evidence="1 2" key="1">
    <citation type="journal article" date="2011" name="PLoS Genet.">
        <title>Azospirillum genomes reveal transition of bacteria from aquatic to terrestrial environments.</title>
        <authorList>
            <person name="Wisniewski-Dye F."/>
            <person name="Borziak K."/>
            <person name="Khalsa-Moyers G."/>
            <person name="Alexandre G."/>
            <person name="Sukharnikov L.O."/>
            <person name="Wuichet K."/>
            <person name="Hurst G.B."/>
            <person name="McDonald W.H."/>
            <person name="Robertson J.S."/>
            <person name="Barbe V."/>
            <person name="Calteau A."/>
            <person name="Rouy Z."/>
            <person name="Mangenot S."/>
            <person name="Prigent-Combaret C."/>
            <person name="Normand P."/>
            <person name="Boyer M."/>
            <person name="Siguier P."/>
            <person name="Dessaux Y."/>
            <person name="Elmerich C."/>
            <person name="Condemine G."/>
            <person name="Krishnen G."/>
            <person name="Kennedy I."/>
            <person name="Paterson A.H."/>
            <person name="Gonzalez V."/>
            <person name="Mavingui P."/>
            <person name="Zhulin I.B."/>
        </authorList>
    </citation>
    <scope>NUCLEOTIDE SEQUENCE [LARGE SCALE GENOMIC DNA]</scope>
    <source>
        <strain evidence="1 2">Sp245</strain>
    </source>
</reference>
<proteinExistence type="predicted"/>
<keyword evidence="2" id="KW-1185">Reference proteome</keyword>
<dbReference type="KEGG" id="abs:AZOBR_140197"/>
<dbReference type="Proteomes" id="UP000007319">
    <property type="component" value="Chromosome"/>
</dbReference>
<evidence type="ECO:0000313" key="1">
    <source>
        <dbReference type="EMBL" id="CCC98467.1"/>
    </source>
</evidence>
<accession>A0A9P1NMC5</accession>
<protein>
    <submittedName>
        <fullName evidence="1">Uncharacterized protein</fullName>
    </submittedName>
</protein>
<dbReference type="AlphaFoldDB" id="A0A9P1NMC5"/>